<gene>
    <name evidence="7" type="ordered locus">Turpa_1240</name>
</gene>
<dbReference type="STRING" id="869212.Turpa_1240"/>
<feature type="transmembrane region" description="Helical" evidence="5">
    <location>
        <begin position="195"/>
        <end position="213"/>
    </location>
</feature>
<feature type="transmembrane region" description="Helical" evidence="5">
    <location>
        <begin position="74"/>
        <end position="95"/>
    </location>
</feature>
<feature type="transmembrane region" description="Helical" evidence="5">
    <location>
        <begin position="102"/>
        <end position="122"/>
    </location>
</feature>
<protein>
    <recommendedName>
        <fullName evidence="6">EamA domain-containing protein</fullName>
    </recommendedName>
</protein>
<keyword evidence="4 5" id="KW-0472">Membrane</keyword>
<feature type="domain" description="EamA" evidence="6">
    <location>
        <begin position="1"/>
        <end position="118"/>
    </location>
</feature>
<evidence type="ECO:0000256" key="2">
    <source>
        <dbReference type="ARBA" id="ARBA00022692"/>
    </source>
</evidence>
<feature type="domain" description="EamA" evidence="6">
    <location>
        <begin position="129"/>
        <end position="267"/>
    </location>
</feature>
<comment type="subcellular location">
    <subcellularLocation>
        <location evidence="1">Membrane</location>
        <topology evidence="1">Multi-pass membrane protein</topology>
    </subcellularLocation>
</comment>
<dbReference type="Pfam" id="PF00892">
    <property type="entry name" value="EamA"/>
    <property type="match status" value="2"/>
</dbReference>
<dbReference type="PANTHER" id="PTHR32322:SF9">
    <property type="entry name" value="AMINO-ACID METABOLITE EFFLUX PUMP-RELATED"/>
    <property type="match status" value="1"/>
</dbReference>
<keyword evidence="3 5" id="KW-1133">Transmembrane helix</keyword>
<evidence type="ECO:0000313" key="7">
    <source>
        <dbReference type="EMBL" id="AFM11888.1"/>
    </source>
</evidence>
<evidence type="ECO:0000256" key="5">
    <source>
        <dbReference type="SAM" id="Phobius"/>
    </source>
</evidence>
<name>I4B3N1_TURPD</name>
<dbReference type="KEGG" id="tpx:Turpa_1240"/>
<evidence type="ECO:0000256" key="4">
    <source>
        <dbReference type="ARBA" id="ARBA00023136"/>
    </source>
</evidence>
<feature type="transmembrane region" description="Helical" evidence="5">
    <location>
        <begin position="225"/>
        <end position="245"/>
    </location>
</feature>
<sequence length="285" mass="31573">MFWGLSFVAIRIGLESFAPFTLCAIRFFLAGFPLILLYKFPPLDWRRLVAYSIFIGVLQYGLMFWAIYLRLPAGMSSVLIQTQVYITIFLAWVIFRERVSLLQIAGFVISALGLLVIGYDYFGGAEAVGFILILLSALFWSAGNILLKTFRIQDFAGFIAWTSFLSSLPLFVLALSVEGPGQMLQQIQSASLRSWLALAFMALFATQLAFSLFSKMMLKLPAGKVMPFGTLVPVFGLGSNALFLGERLPTRVLWGALLVLAGLVVAVVISSLLRGLEQRSKREQA</sequence>
<dbReference type="EMBL" id="CP002959">
    <property type="protein sequence ID" value="AFM11888.1"/>
    <property type="molecule type" value="Genomic_DNA"/>
</dbReference>
<dbReference type="SUPFAM" id="SSF103481">
    <property type="entry name" value="Multidrug resistance efflux transporter EmrE"/>
    <property type="match status" value="2"/>
</dbReference>
<feature type="transmembrane region" description="Helical" evidence="5">
    <location>
        <begin position="251"/>
        <end position="273"/>
    </location>
</feature>
<feature type="transmembrane region" description="Helical" evidence="5">
    <location>
        <begin position="48"/>
        <end position="68"/>
    </location>
</feature>
<dbReference type="InterPro" id="IPR037185">
    <property type="entry name" value="EmrE-like"/>
</dbReference>
<dbReference type="PANTHER" id="PTHR32322">
    <property type="entry name" value="INNER MEMBRANE TRANSPORTER"/>
    <property type="match status" value="1"/>
</dbReference>
<dbReference type="InterPro" id="IPR050638">
    <property type="entry name" value="AA-Vitamin_Transporters"/>
</dbReference>
<feature type="transmembrane region" description="Helical" evidence="5">
    <location>
        <begin position="128"/>
        <end position="147"/>
    </location>
</feature>
<keyword evidence="8" id="KW-1185">Reference proteome</keyword>
<dbReference type="Proteomes" id="UP000006048">
    <property type="component" value="Chromosome"/>
</dbReference>
<reference evidence="7 8" key="1">
    <citation type="submission" date="2012-06" db="EMBL/GenBank/DDBJ databases">
        <title>The complete chromosome of genome of Turneriella parva DSM 21527.</title>
        <authorList>
            <consortium name="US DOE Joint Genome Institute (JGI-PGF)"/>
            <person name="Lucas S."/>
            <person name="Han J."/>
            <person name="Lapidus A."/>
            <person name="Bruce D."/>
            <person name="Goodwin L."/>
            <person name="Pitluck S."/>
            <person name="Peters L."/>
            <person name="Kyrpides N."/>
            <person name="Mavromatis K."/>
            <person name="Ivanova N."/>
            <person name="Mikhailova N."/>
            <person name="Chertkov O."/>
            <person name="Detter J.C."/>
            <person name="Tapia R."/>
            <person name="Han C."/>
            <person name="Land M."/>
            <person name="Hauser L."/>
            <person name="Markowitz V."/>
            <person name="Cheng J.-F."/>
            <person name="Hugenholtz P."/>
            <person name="Woyke T."/>
            <person name="Wu D."/>
            <person name="Gronow S."/>
            <person name="Wellnitz S."/>
            <person name="Brambilla E."/>
            <person name="Klenk H.-P."/>
            <person name="Eisen J.A."/>
        </authorList>
    </citation>
    <scope>NUCLEOTIDE SEQUENCE [LARGE SCALE GENOMIC DNA]</scope>
    <source>
        <strain evidence="8">ATCC BAA-1111 / DSM 21527 / NCTC 11395 / H</strain>
    </source>
</reference>
<proteinExistence type="predicted"/>
<evidence type="ECO:0000256" key="1">
    <source>
        <dbReference type="ARBA" id="ARBA00004141"/>
    </source>
</evidence>
<accession>I4B3N1</accession>
<dbReference type="GO" id="GO:0016020">
    <property type="term" value="C:membrane"/>
    <property type="evidence" value="ECO:0007669"/>
    <property type="project" value="UniProtKB-SubCell"/>
</dbReference>
<evidence type="ECO:0000259" key="6">
    <source>
        <dbReference type="Pfam" id="PF00892"/>
    </source>
</evidence>
<evidence type="ECO:0000256" key="3">
    <source>
        <dbReference type="ARBA" id="ARBA00022989"/>
    </source>
</evidence>
<feature type="transmembrane region" description="Helical" evidence="5">
    <location>
        <begin position="154"/>
        <end position="175"/>
    </location>
</feature>
<dbReference type="InterPro" id="IPR000620">
    <property type="entry name" value="EamA_dom"/>
</dbReference>
<dbReference type="HOGENOM" id="CLU_033863_20_1_12"/>
<keyword evidence="2 5" id="KW-0812">Transmembrane</keyword>
<dbReference type="AlphaFoldDB" id="I4B3N1"/>
<organism evidence="7 8">
    <name type="scientific">Turneriella parva (strain ATCC BAA-1111 / DSM 21527 / NCTC 11395 / H)</name>
    <name type="common">Leptospira parva</name>
    <dbReference type="NCBI Taxonomy" id="869212"/>
    <lineage>
        <taxon>Bacteria</taxon>
        <taxon>Pseudomonadati</taxon>
        <taxon>Spirochaetota</taxon>
        <taxon>Spirochaetia</taxon>
        <taxon>Leptospirales</taxon>
        <taxon>Leptospiraceae</taxon>
        <taxon>Turneriella</taxon>
    </lineage>
</organism>
<evidence type="ECO:0000313" key="8">
    <source>
        <dbReference type="Proteomes" id="UP000006048"/>
    </source>
</evidence>
<feature type="transmembrane region" description="Helical" evidence="5">
    <location>
        <begin position="16"/>
        <end position="36"/>
    </location>
</feature>